<dbReference type="InterPro" id="IPR036390">
    <property type="entry name" value="WH_DNA-bd_sf"/>
</dbReference>
<dbReference type="InterPro" id="IPR036662">
    <property type="entry name" value="PTS_EIIA_man-typ_sf"/>
</dbReference>
<dbReference type="EMBL" id="MRAD01000006">
    <property type="protein sequence ID" value="OOO62322.1"/>
    <property type="molecule type" value="Genomic_DNA"/>
</dbReference>
<feature type="domain" description="PRD" evidence="8">
    <location>
        <begin position="443"/>
        <end position="548"/>
    </location>
</feature>
<dbReference type="SUPFAM" id="SSF53062">
    <property type="entry name" value="PTS system fructose IIA component-like"/>
    <property type="match status" value="1"/>
</dbReference>
<gene>
    <name evidence="9" type="ORF">BS637_07610</name>
    <name evidence="10" type="ORF">BS638_03700</name>
</gene>
<evidence type="ECO:0000259" key="7">
    <source>
        <dbReference type="PROSITE" id="PS51096"/>
    </source>
</evidence>
<dbReference type="Proteomes" id="UP000190206">
    <property type="component" value="Unassembled WGS sequence"/>
</dbReference>
<dbReference type="Pfam" id="PF00158">
    <property type="entry name" value="Sigma54_activat"/>
    <property type="match status" value="1"/>
</dbReference>
<dbReference type="PROSITE" id="PS51096">
    <property type="entry name" value="PTS_EIIA_TYPE_4"/>
    <property type="match status" value="1"/>
</dbReference>
<dbReference type="GO" id="GO:0009401">
    <property type="term" value="P:phosphoenolpyruvate-dependent sugar phosphotransferase system"/>
    <property type="evidence" value="ECO:0007669"/>
    <property type="project" value="InterPro"/>
</dbReference>
<name>A0A1S9IGR3_9CLOT</name>
<dbReference type="GO" id="GO:0005524">
    <property type="term" value="F:ATP binding"/>
    <property type="evidence" value="ECO:0007669"/>
    <property type="project" value="UniProtKB-KW"/>
</dbReference>
<accession>A0A1S9IGR3</accession>
<dbReference type="GO" id="GO:0006355">
    <property type="term" value="P:regulation of DNA-templated transcription"/>
    <property type="evidence" value="ECO:0007669"/>
    <property type="project" value="InterPro"/>
</dbReference>
<proteinExistence type="predicted"/>
<evidence type="ECO:0000256" key="4">
    <source>
        <dbReference type="ARBA" id="ARBA00022840"/>
    </source>
</evidence>
<dbReference type="InterPro" id="IPR033887">
    <property type="entry name" value="PTS_IIA_man"/>
</dbReference>
<dbReference type="Gene3D" id="3.40.50.300">
    <property type="entry name" value="P-loop containing nucleotide triphosphate hydrolases"/>
    <property type="match status" value="1"/>
</dbReference>
<evidence type="ECO:0000256" key="3">
    <source>
        <dbReference type="ARBA" id="ARBA00022777"/>
    </source>
</evidence>
<evidence type="ECO:0000259" key="6">
    <source>
        <dbReference type="PROSITE" id="PS50045"/>
    </source>
</evidence>
<dbReference type="Proteomes" id="UP000190256">
    <property type="component" value="Unassembled WGS sequence"/>
</dbReference>
<dbReference type="PANTHER" id="PTHR32071:SF38">
    <property type="entry name" value="PSP OPERON TRANSCRIPTIONAL ACTIVATOR"/>
    <property type="match status" value="1"/>
</dbReference>
<dbReference type="STRING" id="1962263.BS637_07610"/>
<keyword evidence="11" id="KW-1185">Reference proteome</keyword>
<dbReference type="SUPFAM" id="SSF52540">
    <property type="entry name" value="P-loop containing nucleoside triphosphate hydrolases"/>
    <property type="match status" value="1"/>
</dbReference>
<evidence type="ECO:0000313" key="10">
    <source>
        <dbReference type="EMBL" id="OOO69385.1"/>
    </source>
</evidence>
<keyword evidence="5" id="KW-0238">DNA-binding</keyword>
<evidence type="ECO:0000256" key="1">
    <source>
        <dbReference type="ARBA" id="ARBA00022679"/>
    </source>
</evidence>
<dbReference type="CDD" id="cd00006">
    <property type="entry name" value="PTS_IIA_man"/>
    <property type="match status" value="1"/>
</dbReference>
<dbReference type="Gene3D" id="3.40.50.510">
    <property type="entry name" value="Phosphotransferase system, mannose-type IIA component"/>
    <property type="match status" value="1"/>
</dbReference>
<dbReference type="InterPro" id="IPR036634">
    <property type="entry name" value="PRD_sf"/>
</dbReference>
<dbReference type="InterPro" id="IPR025943">
    <property type="entry name" value="Sigma_54_int_dom_ATP-bd_2"/>
</dbReference>
<dbReference type="SUPFAM" id="SSF63520">
    <property type="entry name" value="PTS-regulatory domain, PRD"/>
    <property type="match status" value="2"/>
</dbReference>
<reference evidence="9 11" key="1">
    <citation type="submission" date="2016-12" db="EMBL/GenBank/DDBJ databases">
        <title>Clostridium tepidum sp. nov., a close relative of Clostridium sporogenes and Clostridium botulinum Group I.</title>
        <authorList>
            <person name="Dobritsa A.P."/>
            <person name="Kutumbaka K."/>
            <person name="Werner K."/>
            <person name="Samadpour M."/>
        </authorList>
    </citation>
    <scope>NUCLEOTIDE SEQUENCE [LARGE SCALE GENOMIC DNA]</scope>
    <source>
        <strain evidence="9 11">PE</strain>
    </source>
</reference>
<dbReference type="AlphaFoldDB" id="A0A1S9IGR3"/>
<evidence type="ECO:0000256" key="5">
    <source>
        <dbReference type="ARBA" id="ARBA00023125"/>
    </source>
</evidence>
<dbReference type="PROSITE" id="PS00676">
    <property type="entry name" value="SIGMA54_INTERACT_2"/>
    <property type="match status" value="1"/>
</dbReference>
<protein>
    <submittedName>
        <fullName evidence="10">AAA family ATPase</fullName>
    </submittedName>
</protein>
<dbReference type="GO" id="GO:0016020">
    <property type="term" value="C:membrane"/>
    <property type="evidence" value="ECO:0007669"/>
    <property type="project" value="InterPro"/>
</dbReference>
<dbReference type="InterPro" id="IPR011608">
    <property type="entry name" value="PRD"/>
</dbReference>
<dbReference type="CDD" id="cd00009">
    <property type="entry name" value="AAA"/>
    <property type="match status" value="1"/>
</dbReference>
<evidence type="ECO:0000313" key="11">
    <source>
        <dbReference type="Proteomes" id="UP000190206"/>
    </source>
</evidence>
<keyword evidence="3" id="KW-0418">Kinase</keyword>
<dbReference type="InterPro" id="IPR027417">
    <property type="entry name" value="P-loop_NTPase"/>
</dbReference>
<keyword evidence="1" id="KW-0808">Transferase</keyword>
<dbReference type="Gene3D" id="1.10.1790.10">
    <property type="entry name" value="PRD domain"/>
    <property type="match status" value="2"/>
</dbReference>
<dbReference type="SMART" id="SM00382">
    <property type="entry name" value="AAA"/>
    <property type="match status" value="1"/>
</dbReference>
<dbReference type="EMBL" id="MRAE01000005">
    <property type="protein sequence ID" value="OOO69385.1"/>
    <property type="molecule type" value="Genomic_DNA"/>
</dbReference>
<dbReference type="OrthoDB" id="9765164at2"/>
<evidence type="ECO:0000259" key="8">
    <source>
        <dbReference type="PROSITE" id="PS51372"/>
    </source>
</evidence>
<evidence type="ECO:0000313" key="9">
    <source>
        <dbReference type="EMBL" id="OOO62322.1"/>
    </source>
</evidence>
<keyword evidence="4" id="KW-0067">ATP-binding</keyword>
<dbReference type="RefSeq" id="WP_078024147.1">
    <property type="nucleotide sequence ID" value="NZ_JANKAH010000004.1"/>
</dbReference>
<keyword evidence="2" id="KW-0547">Nucleotide-binding</keyword>
<dbReference type="PANTHER" id="PTHR32071">
    <property type="entry name" value="TRANSCRIPTIONAL REGULATORY PROTEIN"/>
    <property type="match status" value="1"/>
</dbReference>
<evidence type="ECO:0000313" key="12">
    <source>
        <dbReference type="Proteomes" id="UP000190256"/>
    </source>
</evidence>
<feature type="domain" description="PTS EIIA type-4" evidence="7">
    <location>
        <begin position="552"/>
        <end position="682"/>
    </location>
</feature>
<dbReference type="PROSITE" id="PS50045">
    <property type="entry name" value="SIGMA54_INTERACT_4"/>
    <property type="match status" value="1"/>
</dbReference>
<dbReference type="GO" id="GO:0003677">
    <property type="term" value="F:DNA binding"/>
    <property type="evidence" value="ECO:0007669"/>
    <property type="project" value="UniProtKB-KW"/>
</dbReference>
<dbReference type="InterPro" id="IPR002078">
    <property type="entry name" value="Sigma_54_int"/>
</dbReference>
<dbReference type="GO" id="GO:0016301">
    <property type="term" value="F:kinase activity"/>
    <property type="evidence" value="ECO:0007669"/>
    <property type="project" value="UniProtKB-KW"/>
</dbReference>
<dbReference type="PROSITE" id="PS51372">
    <property type="entry name" value="PRD_2"/>
    <property type="match status" value="2"/>
</dbReference>
<comment type="caution">
    <text evidence="10">The sequence shown here is derived from an EMBL/GenBank/DDBJ whole genome shotgun (WGS) entry which is preliminary data.</text>
</comment>
<sequence length="911" mass="104544">MSKIDEIYETLVQIESQKGEGISAASLSEYMNLNRANVSRYLNQLAKAKRVEKIQGRPVLYRSLKHKNTENKYNKRNSLDKMIGSELSLNVAIQQAKAAIFYPPNGLHTLILGETGVGKSMFAELMYNFAKESGMIKKDAPFIRFNCADYADNPQLVVGQIFGVKKGAYTGAEHEKDGLLKKADGGILFLDEIHRLSPQGQEILFTYIDKGYFRKLGDTENLIKVQVQIIAATTEDPQSYLLKTFTRRMPMIINIPPLRERTMNERYYLIQKFITMESKRLEKNIYMDKNALISFLLYDCPNNIGQLKSDIQLSCAKAFLDYKSKNSKYIFIKQGDLPKNVKRGFMKIKQYREKVNSLLNEKRDILVFYYDSDIEDNILNQSEECNKNSYFYDLIEKKFTTLKNQGIDEKDINDILNIDIESHFEKYMSNLSQNFRKEEIRKVVGNDIVNVVDKILNIAQRKLNKEFDEKVYFGLALHLQQSIERIRQGHSIYHPKLNFIRLQYGNEFMVAIEIAKIIDSKFNIETPLDEIGYLTMFLASNQYENITNRQKKVGVLVIMHGKSTASSMVQVSNELLGEDCAKALDMPLSMKVEDMYEIAKLKIKELDAGKGVILLVDMGSLNNFGNMVAEEIGIKVRTIDMVSTAIVIEACRKSLLGEELDYIYNSCKELSRFRTQVKYESISKYKNLSKTKGTKKFLIITACFTGHGGAERIKDIILSSIKENSKLDIIPLNILDKKEFVTNVENLSKHYKVIAIIGTVNIFMKGIPFIPATEILSGYGIKKLKELIDKEKCFYKIKNSIQDHINLEDSDKLVELITDTIEIIEKNLNIKLSNDVKIGIILHISFMVDKIKNGGLENNFENLIEYKEKYKNEFKLVKKSFMNIEQTYDIAIGDSEKAYILKMFVNNDVSV</sequence>
<evidence type="ECO:0000256" key="2">
    <source>
        <dbReference type="ARBA" id="ARBA00022741"/>
    </source>
</evidence>
<organism evidence="10 12">
    <name type="scientific">Clostridium tepidum</name>
    <dbReference type="NCBI Taxonomy" id="1962263"/>
    <lineage>
        <taxon>Bacteria</taxon>
        <taxon>Bacillati</taxon>
        <taxon>Bacillota</taxon>
        <taxon>Clostridia</taxon>
        <taxon>Eubacteriales</taxon>
        <taxon>Clostridiaceae</taxon>
        <taxon>Clostridium</taxon>
    </lineage>
</organism>
<dbReference type="InterPro" id="IPR003593">
    <property type="entry name" value="AAA+_ATPase"/>
</dbReference>
<dbReference type="InterPro" id="IPR004701">
    <property type="entry name" value="PTS_EIIA_man-typ"/>
</dbReference>
<dbReference type="SUPFAM" id="SSF46785">
    <property type="entry name" value="Winged helix' DNA-binding domain"/>
    <property type="match status" value="1"/>
</dbReference>
<dbReference type="Pfam" id="PF03610">
    <property type="entry name" value="EIIA-man"/>
    <property type="match status" value="1"/>
</dbReference>
<feature type="domain" description="Sigma-54 factor interaction" evidence="6">
    <location>
        <begin position="82"/>
        <end position="316"/>
    </location>
</feature>
<reference evidence="10 12" key="2">
    <citation type="submission" date="2016-12" db="EMBL/GenBank/DDBJ databases">
        <title>Clostridium tepidum sp. nov., a close relative of Clostridium sporogenes and Clostridium botulinum Group I.</title>
        <authorList>
            <person name="Dobritsa A.P."/>
            <person name="Kutumbaka K.K."/>
            <person name="Werner K."/>
            <person name="Wiedmann M."/>
            <person name="Asmus A."/>
            <person name="Samadpour M."/>
        </authorList>
    </citation>
    <scope>NUCLEOTIDE SEQUENCE [LARGE SCALE GENOMIC DNA]</scope>
    <source>
        <strain evidence="10 12">IEH 97212</strain>
    </source>
</reference>
<dbReference type="Pfam" id="PF00874">
    <property type="entry name" value="PRD"/>
    <property type="match status" value="2"/>
</dbReference>
<feature type="domain" description="PRD" evidence="8">
    <location>
        <begin position="808"/>
        <end position="911"/>
    </location>
</feature>